<organism evidence="1 2">
    <name type="scientific">Sulfitobacter brevis</name>
    <dbReference type="NCBI Taxonomy" id="74348"/>
    <lineage>
        <taxon>Bacteria</taxon>
        <taxon>Pseudomonadati</taxon>
        <taxon>Pseudomonadota</taxon>
        <taxon>Alphaproteobacteria</taxon>
        <taxon>Rhodobacterales</taxon>
        <taxon>Roseobacteraceae</taxon>
        <taxon>Sulfitobacter</taxon>
    </lineage>
</organism>
<dbReference type="RefSeq" id="WP_093922272.1">
    <property type="nucleotide sequence ID" value="NZ_FOMW01000002.1"/>
</dbReference>
<dbReference type="EMBL" id="FOMW01000002">
    <property type="protein sequence ID" value="SFD67016.1"/>
    <property type="molecule type" value="Genomic_DNA"/>
</dbReference>
<name>A0A1I1U830_9RHOB</name>
<evidence type="ECO:0000313" key="2">
    <source>
        <dbReference type="Proteomes" id="UP000198977"/>
    </source>
</evidence>
<protein>
    <submittedName>
        <fullName evidence="1">Uncharacterized protein</fullName>
    </submittedName>
</protein>
<dbReference type="AlphaFoldDB" id="A0A1I1U830"/>
<sequence length="68" mass="7493">MHSPPLETASRHARMFELIRQAGQADITKARVQAASRRVEAASTDGFRQAAIQSLRPSASPSLLHQQR</sequence>
<proteinExistence type="predicted"/>
<reference evidence="1 2" key="1">
    <citation type="submission" date="2016-10" db="EMBL/GenBank/DDBJ databases">
        <authorList>
            <person name="de Groot N.N."/>
        </authorList>
    </citation>
    <scope>NUCLEOTIDE SEQUENCE [LARGE SCALE GENOMIC DNA]</scope>
    <source>
        <strain evidence="1 2">DSM 11443</strain>
    </source>
</reference>
<gene>
    <name evidence="1" type="ORF">SAMN04488523_10215</name>
</gene>
<keyword evidence="2" id="KW-1185">Reference proteome</keyword>
<accession>A0A1I1U830</accession>
<dbReference type="Proteomes" id="UP000198977">
    <property type="component" value="Unassembled WGS sequence"/>
</dbReference>
<dbReference type="OrthoDB" id="7727672at2"/>
<evidence type="ECO:0000313" key="1">
    <source>
        <dbReference type="EMBL" id="SFD67016.1"/>
    </source>
</evidence>